<dbReference type="EMBL" id="CACTIH010009043">
    <property type="protein sequence ID" value="CAA3020697.1"/>
    <property type="molecule type" value="Genomic_DNA"/>
</dbReference>
<gene>
    <name evidence="2" type="ORF">OLEA9_A081853</name>
</gene>
<protein>
    <submittedName>
        <fullName evidence="2">Uncharacterized protein</fullName>
    </submittedName>
</protein>
<accession>A0A8S0UKU9</accession>
<organism evidence="2 3">
    <name type="scientific">Olea europaea subsp. europaea</name>
    <dbReference type="NCBI Taxonomy" id="158383"/>
    <lineage>
        <taxon>Eukaryota</taxon>
        <taxon>Viridiplantae</taxon>
        <taxon>Streptophyta</taxon>
        <taxon>Embryophyta</taxon>
        <taxon>Tracheophyta</taxon>
        <taxon>Spermatophyta</taxon>
        <taxon>Magnoliopsida</taxon>
        <taxon>eudicotyledons</taxon>
        <taxon>Gunneridae</taxon>
        <taxon>Pentapetalae</taxon>
        <taxon>asterids</taxon>
        <taxon>lamiids</taxon>
        <taxon>Lamiales</taxon>
        <taxon>Oleaceae</taxon>
        <taxon>Oleeae</taxon>
        <taxon>Olea</taxon>
    </lineage>
</organism>
<dbReference type="Gramene" id="OE9A081853T1">
    <property type="protein sequence ID" value="OE9A081853C1"/>
    <property type="gene ID" value="OE9A081853"/>
</dbReference>
<keyword evidence="3" id="KW-1185">Reference proteome</keyword>
<dbReference type="Proteomes" id="UP000594638">
    <property type="component" value="Unassembled WGS sequence"/>
</dbReference>
<comment type="caution">
    <text evidence="2">The sequence shown here is derived from an EMBL/GenBank/DDBJ whole genome shotgun (WGS) entry which is preliminary data.</text>
</comment>
<evidence type="ECO:0000313" key="2">
    <source>
        <dbReference type="EMBL" id="CAA3020697.1"/>
    </source>
</evidence>
<reference evidence="2 3" key="1">
    <citation type="submission" date="2019-12" db="EMBL/GenBank/DDBJ databases">
        <authorList>
            <person name="Alioto T."/>
            <person name="Alioto T."/>
            <person name="Gomez Garrido J."/>
        </authorList>
    </citation>
    <scope>NUCLEOTIDE SEQUENCE [LARGE SCALE GENOMIC DNA]</scope>
</reference>
<dbReference type="OrthoDB" id="1736001at2759"/>
<evidence type="ECO:0000256" key="1">
    <source>
        <dbReference type="SAM" id="MobiDB-lite"/>
    </source>
</evidence>
<name>A0A8S0UKU9_OLEEU</name>
<proteinExistence type="predicted"/>
<dbReference type="AlphaFoldDB" id="A0A8S0UKU9"/>
<feature type="compositionally biased region" description="Polar residues" evidence="1">
    <location>
        <begin position="87"/>
        <end position="111"/>
    </location>
</feature>
<sequence length="130" mass="14572">MVQKLLLISSKSVARQPLKAQSRDSDDLDFNDVFGGPPRWFSMQEVKGRYSLGEPVNKKPVFRTETVTRRRCLGDDFFNDIFGGDESYSSPRRTNCDQDNPIDSNPGSRISSPGRVLIPKPKAFSTSFPA</sequence>
<feature type="region of interest" description="Disordered" evidence="1">
    <location>
        <begin position="86"/>
        <end position="130"/>
    </location>
</feature>
<evidence type="ECO:0000313" key="3">
    <source>
        <dbReference type="Proteomes" id="UP000594638"/>
    </source>
</evidence>